<protein>
    <submittedName>
        <fullName evidence="1">Uncharacterized protein</fullName>
    </submittedName>
</protein>
<organism evidence="1 2">
    <name type="scientific">Eubacterium ruminantium</name>
    <dbReference type="NCBI Taxonomy" id="42322"/>
    <lineage>
        <taxon>Bacteria</taxon>
        <taxon>Bacillati</taxon>
        <taxon>Bacillota</taxon>
        <taxon>Clostridia</taxon>
        <taxon>Eubacteriales</taxon>
        <taxon>Eubacteriaceae</taxon>
        <taxon>Eubacterium</taxon>
    </lineage>
</organism>
<evidence type="ECO:0000313" key="2">
    <source>
        <dbReference type="Proteomes" id="UP000189857"/>
    </source>
</evidence>
<dbReference type="AlphaFoldDB" id="A0A1T4NN31"/>
<gene>
    <name evidence="1" type="ORF">SAMN02745110_01647</name>
</gene>
<reference evidence="1 2" key="1">
    <citation type="submission" date="2017-02" db="EMBL/GenBank/DDBJ databases">
        <authorList>
            <person name="Peterson S.W."/>
        </authorList>
    </citation>
    <scope>NUCLEOTIDE SEQUENCE [LARGE SCALE GENOMIC DNA]</scope>
    <source>
        <strain evidence="1 2">ATCC 17233</strain>
    </source>
</reference>
<dbReference type="OrthoDB" id="2085639at2"/>
<name>A0A1T4NN31_9FIRM</name>
<sequence>MEEKENMVRHLENGVDLVRENDKFYAVVGEEKLEITHEEVLLILSNHELAFNVIINAKRKHDFNTFMDRYSPMEY</sequence>
<proteinExistence type="predicted"/>
<dbReference type="Proteomes" id="UP000189857">
    <property type="component" value="Unassembled WGS sequence"/>
</dbReference>
<dbReference type="EMBL" id="FUXA01000009">
    <property type="protein sequence ID" value="SJZ80614.1"/>
    <property type="molecule type" value="Genomic_DNA"/>
</dbReference>
<evidence type="ECO:0000313" key="1">
    <source>
        <dbReference type="EMBL" id="SJZ80614.1"/>
    </source>
</evidence>
<keyword evidence="2" id="KW-1185">Reference proteome</keyword>
<accession>A0A1T4NN31</accession>
<dbReference type="RefSeq" id="WP_078787484.1">
    <property type="nucleotide sequence ID" value="NZ_CAJOJK010000017.1"/>
</dbReference>